<reference evidence="7 8" key="1">
    <citation type="submission" date="2024-01" db="EMBL/GenBank/DDBJ databases">
        <authorList>
            <person name="Allen C."/>
            <person name="Tagirdzhanova G."/>
        </authorList>
    </citation>
    <scope>NUCLEOTIDE SEQUENCE [LARGE SCALE GENOMIC DNA]</scope>
</reference>
<accession>A0ABP0B173</accession>
<gene>
    <name evidence="7" type="ORF">SBRCBS47491_001763</name>
</gene>
<evidence type="ECO:0000256" key="3">
    <source>
        <dbReference type="ARBA" id="ARBA00022833"/>
    </source>
</evidence>
<evidence type="ECO:0000313" key="7">
    <source>
        <dbReference type="EMBL" id="CAK7213313.1"/>
    </source>
</evidence>
<keyword evidence="8" id="KW-1185">Reference proteome</keyword>
<organism evidence="7 8">
    <name type="scientific">Sporothrix bragantina</name>
    <dbReference type="NCBI Taxonomy" id="671064"/>
    <lineage>
        <taxon>Eukaryota</taxon>
        <taxon>Fungi</taxon>
        <taxon>Dikarya</taxon>
        <taxon>Ascomycota</taxon>
        <taxon>Pezizomycotina</taxon>
        <taxon>Sordariomycetes</taxon>
        <taxon>Sordariomycetidae</taxon>
        <taxon>Ophiostomatales</taxon>
        <taxon>Ophiostomataceae</taxon>
        <taxon>Sporothrix</taxon>
    </lineage>
</organism>
<feature type="region of interest" description="Disordered" evidence="5">
    <location>
        <begin position="1"/>
        <end position="33"/>
    </location>
</feature>
<evidence type="ECO:0000256" key="1">
    <source>
        <dbReference type="ARBA" id="ARBA00022723"/>
    </source>
</evidence>
<dbReference type="SUPFAM" id="SSF144232">
    <property type="entry name" value="HIT/MYND zinc finger-like"/>
    <property type="match status" value="1"/>
</dbReference>
<keyword evidence="3" id="KW-0862">Zinc</keyword>
<dbReference type="PROSITE" id="PS50865">
    <property type="entry name" value="ZF_MYND_2"/>
    <property type="match status" value="1"/>
</dbReference>
<dbReference type="EMBL" id="CAWUHC010000009">
    <property type="protein sequence ID" value="CAK7213313.1"/>
    <property type="molecule type" value="Genomic_DNA"/>
</dbReference>
<protein>
    <recommendedName>
        <fullName evidence="6">MYND-type domain-containing protein</fullName>
    </recommendedName>
</protein>
<evidence type="ECO:0000256" key="5">
    <source>
        <dbReference type="SAM" id="MobiDB-lite"/>
    </source>
</evidence>
<keyword evidence="1" id="KW-0479">Metal-binding</keyword>
<evidence type="ECO:0000256" key="4">
    <source>
        <dbReference type="PROSITE-ProRule" id="PRU00134"/>
    </source>
</evidence>
<feature type="compositionally biased region" description="Low complexity" evidence="5">
    <location>
        <begin position="24"/>
        <end position="33"/>
    </location>
</feature>
<dbReference type="Proteomes" id="UP001642406">
    <property type="component" value="Unassembled WGS sequence"/>
</dbReference>
<dbReference type="InterPro" id="IPR002893">
    <property type="entry name" value="Znf_MYND"/>
</dbReference>
<evidence type="ECO:0000313" key="8">
    <source>
        <dbReference type="Proteomes" id="UP001642406"/>
    </source>
</evidence>
<comment type="caution">
    <text evidence="7">The sequence shown here is derived from an EMBL/GenBank/DDBJ whole genome shotgun (WGS) entry which is preliminary data.</text>
</comment>
<dbReference type="Pfam" id="PF01753">
    <property type="entry name" value="zf-MYND"/>
    <property type="match status" value="1"/>
</dbReference>
<dbReference type="Gene3D" id="6.10.140.2220">
    <property type="match status" value="1"/>
</dbReference>
<name>A0ABP0B173_9PEZI</name>
<evidence type="ECO:0000259" key="6">
    <source>
        <dbReference type="PROSITE" id="PS50865"/>
    </source>
</evidence>
<feature type="domain" description="MYND-type" evidence="6">
    <location>
        <begin position="169"/>
        <end position="217"/>
    </location>
</feature>
<keyword evidence="2 4" id="KW-0863">Zinc-finger</keyword>
<sequence>MVPDLGDRSLFPPFLELPEDNGTPSSPSLSLSSSADSGVVLLAQIKDNMTITKPTLVLTDRDGHGFALVFDGLDRDGLDLGKLGLKKGATAVVRNARQTVPAPRPRADEQSADPETLTAKAARRQFLRVAPGQAHTVQAVPTGLEQTIAIAATLRAQQERTLAEGCSHCEACGVSGSSAVDDTTAKKLLRCTGCGQAWYCDRACQTRGWSNGHKSECKALKALSTIWSE</sequence>
<proteinExistence type="predicted"/>
<evidence type="ECO:0000256" key="2">
    <source>
        <dbReference type="ARBA" id="ARBA00022771"/>
    </source>
</evidence>